<dbReference type="HOGENOM" id="CLU_023620_6_1_1"/>
<proteinExistence type="predicted"/>
<dbReference type="Gene3D" id="3.40.50.10910">
    <property type="entry name" value="Amidohydrolase"/>
    <property type="match status" value="1"/>
</dbReference>
<dbReference type="OrthoDB" id="5595695at2759"/>
<evidence type="ECO:0000313" key="3">
    <source>
        <dbReference type="Proteomes" id="UP000027920"/>
    </source>
</evidence>
<dbReference type="GO" id="GO:0016810">
    <property type="term" value="F:hydrolase activity, acting on carbon-nitrogen (but not peptide) bonds"/>
    <property type="evidence" value="ECO:0007669"/>
    <property type="project" value="InterPro"/>
</dbReference>
<dbReference type="Gene3D" id="2.30.40.10">
    <property type="entry name" value="Urease, subunit C, domain 1"/>
    <property type="match status" value="1"/>
</dbReference>
<dbReference type="EMBL" id="AMGV01000002">
    <property type="protein sequence ID" value="KEF61161.1"/>
    <property type="molecule type" value="Genomic_DNA"/>
</dbReference>
<evidence type="ECO:0000259" key="1">
    <source>
        <dbReference type="Pfam" id="PF01979"/>
    </source>
</evidence>
<dbReference type="RefSeq" id="XP_013263751.1">
    <property type="nucleotide sequence ID" value="XM_013408297.1"/>
</dbReference>
<dbReference type="SUPFAM" id="SSF51556">
    <property type="entry name" value="Metallo-dependent hydrolases"/>
    <property type="match status" value="1"/>
</dbReference>
<protein>
    <recommendedName>
        <fullName evidence="1">Amidohydrolase-related domain-containing protein</fullName>
    </recommendedName>
</protein>
<organism evidence="2 3">
    <name type="scientific">Exophiala aquamarina CBS 119918</name>
    <dbReference type="NCBI Taxonomy" id="1182545"/>
    <lineage>
        <taxon>Eukaryota</taxon>
        <taxon>Fungi</taxon>
        <taxon>Dikarya</taxon>
        <taxon>Ascomycota</taxon>
        <taxon>Pezizomycotina</taxon>
        <taxon>Eurotiomycetes</taxon>
        <taxon>Chaetothyriomycetidae</taxon>
        <taxon>Chaetothyriales</taxon>
        <taxon>Herpotrichiellaceae</taxon>
        <taxon>Exophiala</taxon>
    </lineage>
</organism>
<reference evidence="2 3" key="1">
    <citation type="submission" date="2013-03" db="EMBL/GenBank/DDBJ databases">
        <title>The Genome Sequence of Exophiala aquamarina CBS 119918.</title>
        <authorList>
            <consortium name="The Broad Institute Genomics Platform"/>
            <person name="Cuomo C."/>
            <person name="de Hoog S."/>
            <person name="Gorbushina A."/>
            <person name="Walker B."/>
            <person name="Young S.K."/>
            <person name="Zeng Q."/>
            <person name="Gargeya S."/>
            <person name="Fitzgerald M."/>
            <person name="Haas B."/>
            <person name="Abouelleil A."/>
            <person name="Allen A.W."/>
            <person name="Alvarado L."/>
            <person name="Arachchi H.M."/>
            <person name="Berlin A.M."/>
            <person name="Chapman S.B."/>
            <person name="Gainer-Dewar J."/>
            <person name="Goldberg J."/>
            <person name="Griggs A."/>
            <person name="Gujja S."/>
            <person name="Hansen M."/>
            <person name="Howarth C."/>
            <person name="Imamovic A."/>
            <person name="Ireland A."/>
            <person name="Larimer J."/>
            <person name="McCowan C."/>
            <person name="Murphy C."/>
            <person name="Pearson M."/>
            <person name="Poon T.W."/>
            <person name="Priest M."/>
            <person name="Roberts A."/>
            <person name="Saif S."/>
            <person name="Shea T."/>
            <person name="Sisk P."/>
            <person name="Sykes S."/>
            <person name="Wortman J."/>
            <person name="Nusbaum C."/>
            <person name="Birren B."/>
        </authorList>
    </citation>
    <scope>NUCLEOTIDE SEQUENCE [LARGE SCALE GENOMIC DNA]</scope>
    <source>
        <strain evidence="2 3">CBS 119918</strain>
    </source>
</reference>
<dbReference type="InterPro" id="IPR051781">
    <property type="entry name" value="Metallo-dep_Hydrolase"/>
</dbReference>
<dbReference type="InterPro" id="IPR011059">
    <property type="entry name" value="Metal-dep_hydrolase_composite"/>
</dbReference>
<evidence type="ECO:0000313" key="2">
    <source>
        <dbReference type="EMBL" id="KEF61161.1"/>
    </source>
</evidence>
<dbReference type="PANTHER" id="PTHR43135:SF3">
    <property type="entry name" value="ALPHA-D-RIBOSE 1-METHYLPHOSPHONATE 5-TRIPHOSPHATE DIPHOSPHATASE"/>
    <property type="match status" value="1"/>
</dbReference>
<name>A0A072PMQ7_9EURO</name>
<dbReference type="Pfam" id="PF01979">
    <property type="entry name" value="Amidohydro_1"/>
    <property type="match status" value="1"/>
</dbReference>
<accession>A0A072PMQ7</accession>
<dbReference type="PANTHER" id="PTHR43135">
    <property type="entry name" value="ALPHA-D-RIBOSE 1-METHYLPHOSPHONATE 5-TRIPHOSPHATE DIPHOSPHATASE"/>
    <property type="match status" value="1"/>
</dbReference>
<dbReference type="GeneID" id="25277667"/>
<dbReference type="InterPro" id="IPR032466">
    <property type="entry name" value="Metal_Hydrolase"/>
</dbReference>
<dbReference type="InterPro" id="IPR006680">
    <property type="entry name" value="Amidohydro-rel"/>
</dbReference>
<dbReference type="Gene3D" id="1.20.58.520">
    <property type="entry name" value="Amidohydrolase"/>
    <property type="match status" value="1"/>
</dbReference>
<dbReference type="AlphaFoldDB" id="A0A072PMQ7"/>
<comment type="caution">
    <text evidence="2">The sequence shown here is derived from an EMBL/GenBank/DDBJ whole genome shotgun (WGS) entry which is preliminary data.</text>
</comment>
<dbReference type="Gene3D" id="3.30.110.90">
    <property type="entry name" value="Amidohydrolase"/>
    <property type="match status" value="1"/>
</dbReference>
<gene>
    <name evidence="2" type="ORF">A1O9_02726</name>
</gene>
<dbReference type="SUPFAM" id="SSF51338">
    <property type="entry name" value="Composite domain of metallo-dependent hydrolases"/>
    <property type="match status" value="1"/>
</dbReference>
<sequence length="417" mass="45812">MTSFIIQDVRLFDGEKVIDNASVLVEGGIIKGISQEHEKTDLPKISKPGHTLLPGLIDAHSHPYGEASLSEQSFRFGITTLMDMHNLHSNAVQQKQWAKERKDFPDIKSCHFAATINNGWPAWVEKKLSNNKNATYDDWPDVANEEDAEPFIQRAVRDGADYIKLMHESGKAVGFEGPTLNQPREAVQKAVVDAAHKRGLKVVAHALSLEDTTEVLRAGVDGLAHTFFDQPITPEVIELYKRNNAWVNPTLVAAGSLTGESEGINKSFASDPRVRSRISEAQAELMHSCLHMKAPNAKWEYAIESVRQLKKAGIDIICGSDAASGAPGLAFGTNLHIEMYLLVTKAGLSPLEVLRATTSLTADLFGWSDRGRIAPGLKADLLLVEGDPFNDIKDLLNIRGIWRDGVKFEGHPGFPLE</sequence>
<dbReference type="Proteomes" id="UP000027920">
    <property type="component" value="Unassembled WGS sequence"/>
</dbReference>
<dbReference type="VEuPathDB" id="FungiDB:A1O9_02726"/>
<feature type="domain" description="Amidohydrolase-related" evidence="1">
    <location>
        <begin position="51"/>
        <end position="405"/>
    </location>
</feature>
<keyword evidence="3" id="KW-1185">Reference proteome</keyword>
<dbReference type="STRING" id="1182545.A0A072PMQ7"/>